<dbReference type="EMBL" id="KN846959">
    <property type="protein sequence ID" value="KIW67526.1"/>
    <property type="molecule type" value="Genomic_DNA"/>
</dbReference>
<sequence length="168" mass="18890">MNATLPGEWMNMGGWNDVEDPVPGPFWRALVGDRSSERKAVQEWYGRACQFAFRQSVRDDIDTTFLLKTLKSTHVHEFLNRVQEAVWGRTLAAIDLKDEESLSLALCPPETGLDDIVAILYGCSVPVVLRKVRSYYKLIGECFVYGMMDGEAFTGREANSSTETFGLI</sequence>
<keyword evidence="2" id="KW-1185">Reference proteome</keyword>
<accession>A0A0D2CQX7</accession>
<dbReference type="STRING" id="5601.A0A0D2CQX7"/>
<protein>
    <submittedName>
        <fullName evidence="1">Uncharacterized protein</fullName>
    </submittedName>
</protein>
<evidence type="ECO:0000313" key="2">
    <source>
        <dbReference type="Proteomes" id="UP000054266"/>
    </source>
</evidence>
<dbReference type="Proteomes" id="UP000054266">
    <property type="component" value="Unassembled WGS sequence"/>
</dbReference>
<evidence type="ECO:0000313" key="1">
    <source>
        <dbReference type="EMBL" id="KIW67526.1"/>
    </source>
</evidence>
<dbReference type="AlphaFoldDB" id="A0A0D2CQX7"/>
<gene>
    <name evidence="1" type="ORF">PV04_06770</name>
</gene>
<reference evidence="1 2" key="1">
    <citation type="submission" date="2015-01" db="EMBL/GenBank/DDBJ databases">
        <title>The Genome Sequence of Capronia semiimmersa CBS27337.</title>
        <authorList>
            <consortium name="The Broad Institute Genomics Platform"/>
            <person name="Cuomo C."/>
            <person name="de Hoog S."/>
            <person name="Gorbushina A."/>
            <person name="Stielow B."/>
            <person name="Teixiera M."/>
            <person name="Abouelleil A."/>
            <person name="Chapman S.B."/>
            <person name="Priest M."/>
            <person name="Young S.K."/>
            <person name="Wortman J."/>
            <person name="Nusbaum C."/>
            <person name="Birren B."/>
        </authorList>
    </citation>
    <scope>NUCLEOTIDE SEQUENCE [LARGE SCALE GENOMIC DNA]</scope>
    <source>
        <strain evidence="1 2">CBS 27337</strain>
    </source>
</reference>
<proteinExistence type="predicted"/>
<name>A0A0D2CQX7_9EURO</name>
<dbReference type="HOGENOM" id="CLU_1586264_0_0_1"/>
<organism evidence="1 2">
    <name type="scientific">Phialophora macrospora</name>
    <dbReference type="NCBI Taxonomy" id="1851006"/>
    <lineage>
        <taxon>Eukaryota</taxon>
        <taxon>Fungi</taxon>
        <taxon>Dikarya</taxon>
        <taxon>Ascomycota</taxon>
        <taxon>Pezizomycotina</taxon>
        <taxon>Eurotiomycetes</taxon>
        <taxon>Chaetothyriomycetidae</taxon>
        <taxon>Chaetothyriales</taxon>
        <taxon>Herpotrichiellaceae</taxon>
        <taxon>Phialophora</taxon>
    </lineage>
</organism>